<gene>
    <name evidence="2" type="ORF">DAEQUDRAFT_271575</name>
</gene>
<protein>
    <submittedName>
        <fullName evidence="2">Uncharacterized protein</fullName>
    </submittedName>
</protein>
<proteinExistence type="predicted"/>
<name>A0A165QCS0_9APHY</name>
<feature type="region of interest" description="Disordered" evidence="1">
    <location>
        <begin position="492"/>
        <end position="529"/>
    </location>
</feature>
<keyword evidence="3" id="KW-1185">Reference proteome</keyword>
<dbReference type="OrthoDB" id="2782728at2759"/>
<organism evidence="2 3">
    <name type="scientific">Daedalea quercina L-15889</name>
    <dbReference type="NCBI Taxonomy" id="1314783"/>
    <lineage>
        <taxon>Eukaryota</taxon>
        <taxon>Fungi</taxon>
        <taxon>Dikarya</taxon>
        <taxon>Basidiomycota</taxon>
        <taxon>Agaricomycotina</taxon>
        <taxon>Agaricomycetes</taxon>
        <taxon>Polyporales</taxon>
        <taxon>Fomitopsis</taxon>
    </lineage>
</organism>
<evidence type="ECO:0000313" key="2">
    <source>
        <dbReference type="EMBL" id="KZT69284.1"/>
    </source>
</evidence>
<reference evidence="2 3" key="1">
    <citation type="journal article" date="2016" name="Mol. Biol. Evol.">
        <title>Comparative Genomics of Early-Diverging Mushroom-Forming Fungi Provides Insights into the Origins of Lignocellulose Decay Capabilities.</title>
        <authorList>
            <person name="Nagy L.G."/>
            <person name="Riley R."/>
            <person name="Tritt A."/>
            <person name="Adam C."/>
            <person name="Daum C."/>
            <person name="Floudas D."/>
            <person name="Sun H."/>
            <person name="Yadav J.S."/>
            <person name="Pangilinan J."/>
            <person name="Larsson K.H."/>
            <person name="Matsuura K."/>
            <person name="Barry K."/>
            <person name="Labutti K."/>
            <person name="Kuo R."/>
            <person name="Ohm R.A."/>
            <person name="Bhattacharya S.S."/>
            <person name="Shirouzu T."/>
            <person name="Yoshinaga Y."/>
            <person name="Martin F.M."/>
            <person name="Grigoriev I.V."/>
            <person name="Hibbett D.S."/>
        </authorList>
    </citation>
    <scope>NUCLEOTIDE SEQUENCE [LARGE SCALE GENOMIC DNA]</scope>
    <source>
        <strain evidence="2 3">L-15889</strain>
    </source>
</reference>
<dbReference type="EMBL" id="KV429059">
    <property type="protein sequence ID" value="KZT69284.1"/>
    <property type="molecule type" value="Genomic_DNA"/>
</dbReference>
<dbReference type="InterPro" id="IPR036047">
    <property type="entry name" value="F-box-like_dom_sf"/>
</dbReference>
<feature type="compositionally biased region" description="Acidic residues" evidence="1">
    <location>
        <begin position="497"/>
        <end position="522"/>
    </location>
</feature>
<sequence length="543" mass="62071">MHTGHFAVSVEQDTSCTGCLACAPYEDPRYTWTIRPLRRFKPGADGVDWNDCYWGYRHYNRYKRRSIVRPLPRNITDRLPQELIEHIIDSCRWQILDLYNFALVCRAWHHHSQALLYSRVFIGDPGGYNAIRRCFRDSQRSRYLLAFTRILWMARSPLPGATTLRQAGRYSVQDIPLVFGGSMRDLQCLMLSNVLYPPYHRTFFTFMSRFTEVVHLNLSHFALCSFEDLRRIICSLLKLRELELWEGELTCASGTPVNAASTLEWCHDTPRLCTLCIWELDPRLLSLLASWISLTNIHKHVTTLHVKVGTADGNRSSVGSIIEATSPSLKDLDYTVLPSAQEGQSLSPLAYCARLLKAKLAMRINPMDSWRGIVAALYDTLSQLSSGRMHTFQLELSLIQQSLLDGPDTSQHSDSEFVDIDLGPIRQIIARLLFNSLRDARIDVVRLHRAPALTSDASLTADEVERRVRLILQPWDTRGILAVTYEDRTIRSKLDPDDGEQEAEEETDEDTEDSQWSEDNNEDTVTRVRRTGAGASCDIYIRS</sequence>
<evidence type="ECO:0000256" key="1">
    <source>
        <dbReference type="SAM" id="MobiDB-lite"/>
    </source>
</evidence>
<evidence type="ECO:0000313" key="3">
    <source>
        <dbReference type="Proteomes" id="UP000076727"/>
    </source>
</evidence>
<dbReference type="AlphaFoldDB" id="A0A165QCS0"/>
<dbReference type="SUPFAM" id="SSF81383">
    <property type="entry name" value="F-box domain"/>
    <property type="match status" value="1"/>
</dbReference>
<dbReference type="CDD" id="cd09917">
    <property type="entry name" value="F-box_SF"/>
    <property type="match status" value="1"/>
</dbReference>
<accession>A0A165QCS0</accession>
<dbReference type="Proteomes" id="UP000076727">
    <property type="component" value="Unassembled WGS sequence"/>
</dbReference>